<evidence type="ECO:0000259" key="2">
    <source>
        <dbReference type="Pfam" id="PF07110"/>
    </source>
</evidence>
<organism evidence="3 4">
    <name type="scientific">Cyphellophora attinorum</name>
    <dbReference type="NCBI Taxonomy" id="1664694"/>
    <lineage>
        <taxon>Eukaryota</taxon>
        <taxon>Fungi</taxon>
        <taxon>Dikarya</taxon>
        <taxon>Ascomycota</taxon>
        <taxon>Pezizomycotina</taxon>
        <taxon>Eurotiomycetes</taxon>
        <taxon>Chaetothyriomycetidae</taxon>
        <taxon>Chaetothyriales</taxon>
        <taxon>Cyphellophoraceae</taxon>
        <taxon>Cyphellophora</taxon>
    </lineage>
</organism>
<dbReference type="Proteomes" id="UP000038010">
    <property type="component" value="Unassembled WGS sequence"/>
</dbReference>
<dbReference type="InterPro" id="IPR009799">
    <property type="entry name" value="EthD_dom"/>
</dbReference>
<dbReference type="EMBL" id="LFJN01000041">
    <property type="protein sequence ID" value="KPI35376.1"/>
    <property type="molecule type" value="Genomic_DNA"/>
</dbReference>
<dbReference type="SUPFAM" id="SSF54909">
    <property type="entry name" value="Dimeric alpha+beta barrel"/>
    <property type="match status" value="1"/>
</dbReference>
<dbReference type="Pfam" id="PF07110">
    <property type="entry name" value="EthD"/>
    <property type="match status" value="1"/>
</dbReference>
<comment type="similarity">
    <text evidence="1">Belongs to the tpcK family.</text>
</comment>
<evidence type="ECO:0000256" key="1">
    <source>
        <dbReference type="ARBA" id="ARBA00005986"/>
    </source>
</evidence>
<proteinExistence type="inferred from homology"/>
<dbReference type="GeneID" id="28742349"/>
<sequence length="113" mass="13652">MTESNRGTPQRLYRFSLYVKKRDDMTDEEFGKHWSTSHPPLVQEWMVKYGIVKYVQYHTPSFIKDETVETWEELKDLEMQQWDGVVEITVRRIKDFVNARKDKYYLGTVIPDE</sequence>
<reference evidence="3 4" key="1">
    <citation type="submission" date="2015-06" db="EMBL/GenBank/DDBJ databases">
        <title>Draft genome of the ant-associated black yeast Phialophora attae CBS 131958.</title>
        <authorList>
            <person name="Moreno L.F."/>
            <person name="Stielow B.J."/>
            <person name="de Hoog S."/>
            <person name="Vicente V.A."/>
            <person name="Weiss V.A."/>
            <person name="de Vries M."/>
            <person name="Cruz L.M."/>
            <person name="Souza E.M."/>
        </authorList>
    </citation>
    <scope>NUCLEOTIDE SEQUENCE [LARGE SCALE GENOMIC DNA]</scope>
    <source>
        <strain evidence="3 4">CBS 131958</strain>
    </source>
</reference>
<comment type="caution">
    <text evidence="3">The sequence shown here is derived from an EMBL/GenBank/DDBJ whole genome shotgun (WGS) entry which is preliminary data.</text>
</comment>
<gene>
    <name evidence="3" type="ORF">AB675_9895</name>
</gene>
<dbReference type="VEuPathDB" id="FungiDB:AB675_9895"/>
<name>A0A0N1H3F4_9EURO</name>
<keyword evidence="4" id="KW-1185">Reference proteome</keyword>
<dbReference type="InterPro" id="IPR011008">
    <property type="entry name" value="Dimeric_a/b-barrel"/>
</dbReference>
<protein>
    <recommendedName>
        <fullName evidence="2">EthD domain-containing protein</fullName>
    </recommendedName>
</protein>
<dbReference type="Gene3D" id="3.30.70.100">
    <property type="match status" value="1"/>
</dbReference>
<feature type="non-terminal residue" evidence="3">
    <location>
        <position position="113"/>
    </location>
</feature>
<evidence type="ECO:0000313" key="4">
    <source>
        <dbReference type="Proteomes" id="UP000038010"/>
    </source>
</evidence>
<dbReference type="RefSeq" id="XP_017995339.1">
    <property type="nucleotide sequence ID" value="XM_018150469.1"/>
</dbReference>
<dbReference type="OrthoDB" id="3454835at2759"/>
<feature type="domain" description="EthD" evidence="2">
    <location>
        <begin position="22"/>
        <end position="113"/>
    </location>
</feature>
<evidence type="ECO:0000313" key="3">
    <source>
        <dbReference type="EMBL" id="KPI35376.1"/>
    </source>
</evidence>
<dbReference type="GO" id="GO:0016491">
    <property type="term" value="F:oxidoreductase activity"/>
    <property type="evidence" value="ECO:0007669"/>
    <property type="project" value="InterPro"/>
</dbReference>
<dbReference type="AlphaFoldDB" id="A0A0N1H3F4"/>
<accession>A0A0N1H3F4</accession>